<reference evidence="2" key="2">
    <citation type="submission" date="2009-03" db="EMBL/GenBank/DDBJ databases">
        <authorList>
            <person name="Singh T."/>
        </authorList>
    </citation>
    <scope>NUCLEOTIDE SEQUENCE</scope>
</reference>
<dbReference type="CTD" id="4509"/>
<keyword evidence="1" id="KW-0812">Transmembrane</keyword>
<organism evidence="2">
    <name type="scientific">Herdmania momus</name>
    <name type="common">Brown sea squirt</name>
    <name type="synonym">Cynthia momus</name>
    <dbReference type="NCBI Taxonomy" id="7733"/>
    <lineage>
        <taxon>Eukaryota</taxon>
        <taxon>Metazoa</taxon>
        <taxon>Chordata</taxon>
        <taxon>Tunicata</taxon>
        <taxon>Ascidiacea</taxon>
        <taxon>Stolidobranchia</taxon>
        <taxon>Pyuridae</taxon>
        <taxon>Herdmania</taxon>
    </lineage>
</organism>
<evidence type="ECO:0000256" key="1">
    <source>
        <dbReference type="SAM" id="Phobius"/>
    </source>
</evidence>
<gene>
    <name evidence="2" type="primary">atp8</name>
</gene>
<geneLocation type="mitochondrion" evidence="2"/>
<accession>D1GKX9</accession>
<dbReference type="EMBL" id="FN296153">
    <property type="protein sequence ID" value="CAX65558.1"/>
    <property type="molecule type" value="Genomic_DNA"/>
</dbReference>
<keyword evidence="1" id="KW-1133">Transmembrane helix</keyword>
<dbReference type="GeneID" id="8656074"/>
<keyword evidence="2" id="KW-0496">Mitochondrion</keyword>
<dbReference type="RefSeq" id="YP_003331096.1">
    <property type="nucleotide sequence ID" value="NC_013561.1"/>
</dbReference>
<name>D1GKX9_HERMO</name>
<dbReference type="AlphaFoldDB" id="D1GKX9"/>
<evidence type="ECO:0000313" key="2">
    <source>
        <dbReference type="EMBL" id="CAX65558.1"/>
    </source>
</evidence>
<reference evidence="2" key="1">
    <citation type="journal article" date="2009" name="BMC Genomics">
        <title>Tunicate mitogenomics and phylogenetics: peculiarities of the Herdmania momus mitochondrial genome and support for the new chordate phylogeny.</title>
        <authorList>
            <person name="Singh T.R."/>
            <person name="Tsagkogeorga G."/>
            <person name="Delsuc F."/>
            <person name="Blanquart S."/>
            <person name="Shenkar N."/>
            <person name="Loya Y."/>
            <person name="Douzery E.J."/>
            <person name="Huchon D."/>
        </authorList>
    </citation>
    <scope>NUCLEOTIDE SEQUENCE</scope>
</reference>
<protein>
    <submittedName>
        <fullName evidence="2">ATP synthase F0 subunit 8</fullName>
    </submittedName>
</protein>
<feature type="transmembrane region" description="Helical" evidence="1">
    <location>
        <begin position="6"/>
        <end position="25"/>
    </location>
</feature>
<sequence>MPQINLGSFFVYYVVFFGFFLYNVMYSVNEVFGK</sequence>
<proteinExistence type="predicted"/>
<keyword evidence="1" id="KW-0472">Membrane</keyword>